<dbReference type="PRINTS" id="PR00123">
    <property type="entry name" value="ATPASEA"/>
</dbReference>
<keyword evidence="10" id="KW-0066">ATP synthesis</keyword>
<comment type="similarity">
    <text evidence="2">Belongs to the ATPase A chain family.</text>
</comment>
<keyword evidence="7 12" id="KW-1133">Transmembrane helix</keyword>
<geneLocation type="mitochondrion" evidence="13"/>
<reference evidence="13" key="3">
    <citation type="journal article" date="2018" name="PeerJ">
        <title>Actively transcribed and expressed atp8 gene in Mytilus edulis mussels.</title>
        <authorList>
            <person name="Lubosny M."/>
            <person name="Przylucka A."/>
            <person name="Smietanka B."/>
            <person name="Breton S."/>
            <person name="Burzynski A."/>
        </authorList>
    </citation>
    <scope>NUCLEOTIDE SEQUENCE</scope>
    <source>
        <strain evidence="13">42Ori</strain>
    </source>
</reference>
<dbReference type="Gene3D" id="1.20.120.220">
    <property type="entry name" value="ATP synthase, F0 complex, subunit A"/>
    <property type="match status" value="1"/>
</dbReference>
<reference evidence="13" key="2">
    <citation type="journal article" date="2016" name="Mitochondrial DNA">
        <title>Recombinant mitochondrial genome with standard transmission route from Mediterranean musselMytilus galloprovincialis.</title>
        <authorList>
            <person name="Smietanka B."/>
            <person name="Filipowicz M."/>
            <person name="Burzynski A."/>
        </authorList>
    </citation>
    <scope>NUCLEOTIDE SEQUENCE</scope>
    <source>
        <strain evidence="13">42Ori</strain>
    </source>
</reference>
<evidence type="ECO:0000256" key="5">
    <source>
        <dbReference type="ARBA" id="ARBA00022692"/>
    </source>
</evidence>
<feature type="transmembrane region" description="Helical" evidence="12">
    <location>
        <begin position="16"/>
        <end position="36"/>
    </location>
</feature>
<dbReference type="GO" id="GO:0045259">
    <property type="term" value="C:proton-transporting ATP synthase complex"/>
    <property type="evidence" value="ECO:0007669"/>
    <property type="project" value="UniProtKB-KW"/>
</dbReference>
<feature type="transmembrane region" description="Helical" evidence="12">
    <location>
        <begin position="129"/>
        <end position="153"/>
    </location>
</feature>
<reference evidence="13" key="1">
    <citation type="journal article" date="2008" name="J. Mol. Evol.">
        <title>Recombination in mitochondrial DNA of European mussels Mytilus.</title>
        <authorList>
            <person name="Filipowicz M."/>
            <person name="Burzynski A."/>
            <person name="Smietanka B."/>
            <person name="Wenne R."/>
        </authorList>
    </citation>
    <scope>NUCLEOTIDE SEQUENCE</scope>
    <source>
        <strain evidence="13">42Ori</strain>
    </source>
</reference>
<protein>
    <recommendedName>
        <fullName evidence="11">ATP synthase subunit a</fullName>
    </recommendedName>
</protein>
<keyword evidence="6" id="KW-0375">Hydrogen ion transport</keyword>
<keyword evidence="8" id="KW-0406">Ion transport</keyword>
<feature type="transmembrane region" description="Helical" evidence="12">
    <location>
        <begin position="71"/>
        <end position="91"/>
    </location>
</feature>
<keyword evidence="13" id="KW-0496">Mitochondrion</keyword>
<evidence type="ECO:0000256" key="2">
    <source>
        <dbReference type="ARBA" id="ARBA00006810"/>
    </source>
</evidence>
<evidence type="ECO:0000256" key="6">
    <source>
        <dbReference type="ARBA" id="ARBA00022781"/>
    </source>
</evidence>
<dbReference type="Pfam" id="PF00119">
    <property type="entry name" value="ATP-synt_A"/>
    <property type="match status" value="1"/>
</dbReference>
<evidence type="ECO:0000256" key="8">
    <source>
        <dbReference type="ARBA" id="ARBA00023065"/>
    </source>
</evidence>
<evidence type="ECO:0000256" key="11">
    <source>
        <dbReference type="RuleBase" id="RU004450"/>
    </source>
</evidence>
<evidence type="ECO:0000256" key="10">
    <source>
        <dbReference type="ARBA" id="ARBA00023310"/>
    </source>
</evidence>
<organism evidence="13">
    <name type="scientific">Mytilus galloprovincialis</name>
    <name type="common">Mediterranean mussel</name>
    <dbReference type="NCBI Taxonomy" id="29158"/>
    <lineage>
        <taxon>Eukaryota</taxon>
        <taxon>Metazoa</taxon>
        <taxon>Spiralia</taxon>
        <taxon>Lophotrochozoa</taxon>
        <taxon>Mollusca</taxon>
        <taxon>Bivalvia</taxon>
        <taxon>Autobranchia</taxon>
        <taxon>Pteriomorphia</taxon>
        <taxon>Mytilida</taxon>
        <taxon>Mytiloidea</taxon>
        <taxon>Mytilidae</taxon>
        <taxon>Mytilinae</taxon>
        <taxon>Mytilus</taxon>
    </lineage>
</organism>
<proteinExistence type="inferred from homology"/>
<dbReference type="EMBL" id="EF434638">
    <property type="protein sequence ID" value="AHZ44267.1"/>
    <property type="molecule type" value="Genomic_DNA"/>
</dbReference>
<keyword evidence="5 12" id="KW-0812">Transmembrane</keyword>
<keyword evidence="4" id="KW-0138">CF(0)</keyword>
<dbReference type="InterPro" id="IPR000568">
    <property type="entry name" value="ATP_synth_F0_asu"/>
</dbReference>
<dbReference type="CDD" id="cd00310">
    <property type="entry name" value="ATP-synt_Fo_a_6"/>
    <property type="match status" value="1"/>
</dbReference>
<dbReference type="GO" id="GO:0046933">
    <property type="term" value="F:proton-transporting ATP synthase activity, rotational mechanism"/>
    <property type="evidence" value="ECO:0007669"/>
    <property type="project" value="TreeGrafter"/>
</dbReference>
<feature type="transmembrane region" description="Helical" evidence="12">
    <location>
        <begin position="103"/>
        <end position="123"/>
    </location>
</feature>
<dbReference type="SUPFAM" id="SSF81336">
    <property type="entry name" value="F1F0 ATP synthase subunit A"/>
    <property type="match status" value="1"/>
</dbReference>
<keyword evidence="9 12" id="KW-0472">Membrane</keyword>
<gene>
    <name evidence="13" type="primary">ATP6</name>
</gene>
<keyword evidence="3" id="KW-0813">Transport</keyword>
<evidence type="ECO:0000256" key="12">
    <source>
        <dbReference type="SAM" id="Phobius"/>
    </source>
</evidence>
<dbReference type="PANTHER" id="PTHR11410">
    <property type="entry name" value="ATP SYNTHASE SUBUNIT A"/>
    <property type="match status" value="1"/>
</dbReference>
<evidence type="ECO:0000313" key="13">
    <source>
        <dbReference type="EMBL" id="AHZ44267.1"/>
    </source>
</evidence>
<dbReference type="InterPro" id="IPR035908">
    <property type="entry name" value="F0_ATP_A_sf"/>
</dbReference>
<feature type="transmembrane region" description="Helical" evidence="12">
    <location>
        <begin position="208"/>
        <end position="232"/>
    </location>
</feature>
<evidence type="ECO:0000256" key="3">
    <source>
        <dbReference type="ARBA" id="ARBA00022448"/>
    </source>
</evidence>
<accession>A0A024DAD0</accession>
<name>A0A024DAD0_MYTGA</name>
<dbReference type="NCBIfam" id="TIGR01131">
    <property type="entry name" value="ATP_synt_6_or_A"/>
    <property type="match status" value="1"/>
</dbReference>
<evidence type="ECO:0000256" key="1">
    <source>
        <dbReference type="ARBA" id="ARBA00004141"/>
    </source>
</evidence>
<dbReference type="AlphaFoldDB" id="A0A024DAD0"/>
<dbReference type="GO" id="GO:0005743">
    <property type="term" value="C:mitochondrial inner membrane"/>
    <property type="evidence" value="ECO:0007669"/>
    <property type="project" value="UniProtKB-SubCell"/>
</dbReference>
<dbReference type="InterPro" id="IPR045083">
    <property type="entry name" value="ATP_synth_F0_asu_bact/mt"/>
</dbReference>
<evidence type="ECO:0000256" key="7">
    <source>
        <dbReference type="ARBA" id="ARBA00022989"/>
    </source>
</evidence>
<evidence type="ECO:0000256" key="4">
    <source>
        <dbReference type="ARBA" id="ARBA00022547"/>
    </source>
</evidence>
<sequence>MLMDVFSSFDAHSYNLIWLSMPLWLLSSMVPMTVLFSDVYSKSGSTSSFRSLVLSFTYSMIRLNGKGLKLSGFPLVMSGLFMMILMLNLSGNFPFFFPVSGQFVFGFSFALSIWTCLVLSSLLCSFEQGLMSLVPTGCPLILVPFMVVVELISGMLRPLTLVLRLTLNLGAGKVILTMCSSELVVGWLNSSSLITGVGGVKGLLMGGGVFGAAEVAIACIQCYIFCVLLCLYTEDHSS</sequence>
<dbReference type="PANTHER" id="PTHR11410:SF0">
    <property type="entry name" value="ATP SYNTHASE SUBUNIT A"/>
    <property type="match status" value="1"/>
</dbReference>
<evidence type="ECO:0000256" key="9">
    <source>
        <dbReference type="ARBA" id="ARBA00023136"/>
    </source>
</evidence>
<comment type="subcellular location">
    <subcellularLocation>
        <location evidence="1">Membrane</location>
        <topology evidence="1">Multi-pass membrane protein</topology>
    </subcellularLocation>
    <subcellularLocation>
        <location evidence="11">Mitochondrion inner membrane</location>
        <topology evidence="11">Multi-pass membrane protein</topology>
    </subcellularLocation>
</comment>